<evidence type="ECO:0000313" key="4">
    <source>
        <dbReference type="Proteomes" id="UP000334820"/>
    </source>
</evidence>
<proteinExistence type="predicted"/>
<dbReference type="PANTHER" id="PTHR42852:SF17">
    <property type="entry name" value="THIOREDOXIN-LIKE PROTEIN HI_1115"/>
    <property type="match status" value="1"/>
</dbReference>
<gene>
    <name evidence="3" type="ORF">KTAU_08340</name>
</gene>
<feature type="region of interest" description="Disordered" evidence="1">
    <location>
        <begin position="1"/>
        <end position="37"/>
    </location>
</feature>
<dbReference type="GO" id="GO:0016209">
    <property type="term" value="F:antioxidant activity"/>
    <property type="evidence" value="ECO:0007669"/>
    <property type="project" value="InterPro"/>
</dbReference>
<feature type="compositionally biased region" description="Basic and acidic residues" evidence="1">
    <location>
        <begin position="22"/>
        <end position="37"/>
    </location>
</feature>
<dbReference type="SUPFAM" id="SSF52833">
    <property type="entry name" value="Thioredoxin-like"/>
    <property type="match status" value="1"/>
</dbReference>
<dbReference type="GO" id="GO:0016491">
    <property type="term" value="F:oxidoreductase activity"/>
    <property type="evidence" value="ECO:0007669"/>
    <property type="project" value="InterPro"/>
</dbReference>
<feature type="domain" description="Thioredoxin" evidence="2">
    <location>
        <begin position="136"/>
        <end position="279"/>
    </location>
</feature>
<dbReference type="PROSITE" id="PS51352">
    <property type="entry name" value="THIOREDOXIN_2"/>
    <property type="match status" value="1"/>
</dbReference>
<protein>
    <recommendedName>
        <fullName evidence="2">Thioredoxin domain-containing protein</fullName>
    </recommendedName>
</protein>
<dbReference type="CDD" id="cd02966">
    <property type="entry name" value="TlpA_like_family"/>
    <property type="match status" value="1"/>
</dbReference>
<comment type="caution">
    <text evidence="3">The sequence shown here is derived from an EMBL/GenBank/DDBJ whole genome shotgun (WGS) entry which is preliminary data.</text>
</comment>
<dbReference type="EMBL" id="BKZV01000001">
    <property type="protein sequence ID" value="GER82196.1"/>
    <property type="molecule type" value="Genomic_DNA"/>
</dbReference>
<dbReference type="InterPro" id="IPR013766">
    <property type="entry name" value="Thioredoxin_domain"/>
</dbReference>
<dbReference type="Proteomes" id="UP000334820">
    <property type="component" value="Unassembled WGS sequence"/>
</dbReference>
<dbReference type="PANTHER" id="PTHR42852">
    <property type="entry name" value="THIOL:DISULFIDE INTERCHANGE PROTEIN DSBE"/>
    <property type="match status" value="1"/>
</dbReference>
<dbReference type="Gene3D" id="3.40.30.10">
    <property type="entry name" value="Glutaredoxin"/>
    <property type="match status" value="1"/>
</dbReference>
<feature type="region of interest" description="Disordered" evidence="1">
    <location>
        <begin position="118"/>
        <end position="141"/>
    </location>
</feature>
<evidence type="ECO:0000313" key="3">
    <source>
        <dbReference type="EMBL" id="GER82196.1"/>
    </source>
</evidence>
<evidence type="ECO:0000259" key="2">
    <source>
        <dbReference type="PROSITE" id="PS51352"/>
    </source>
</evidence>
<dbReference type="InterPro" id="IPR036249">
    <property type="entry name" value="Thioredoxin-like_sf"/>
</dbReference>
<dbReference type="AlphaFoldDB" id="A0A5J4K7R8"/>
<keyword evidence="4" id="KW-1185">Reference proteome</keyword>
<feature type="compositionally biased region" description="Low complexity" evidence="1">
    <location>
        <begin position="118"/>
        <end position="140"/>
    </location>
</feature>
<evidence type="ECO:0000256" key="1">
    <source>
        <dbReference type="SAM" id="MobiDB-lite"/>
    </source>
</evidence>
<dbReference type="InterPro" id="IPR050553">
    <property type="entry name" value="Thioredoxin_ResA/DsbE_sf"/>
</dbReference>
<organism evidence="3 4">
    <name type="scientific">Thermogemmatispora aurantia</name>
    <dbReference type="NCBI Taxonomy" id="2045279"/>
    <lineage>
        <taxon>Bacteria</taxon>
        <taxon>Bacillati</taxon>
        <taxon>Chloroflexota</taxon>
        <taxon>Ktedonobacteria</taxon>
        <taxon>Thermogemmatisporales</taxon>
        <taxon>Thermogemmatisporaceae</taxon>
        <taxon>Thermogemmatispora</taxon>
    </lineage>
</organism>
<reference evidence="3 4" key="1">
    <citation type="journal article" date="2019" name="Int. J. Syst. Evol. Microbiol.">
        <title>Thermogemmatispora aurantia sp. nov. and Thermogemmatispora argillosa sp. nov., within the class Ktedonobacteria, and emended description of the genus Thermogemmatispora.</title>
        <authorList>
            <person name="Zheng Y."/>
            <person name="Wang C.M."/>
            <person name="Sakai Y."/>
            <person name="Abe K."/>
            <person name="Yokota A."/>
            <person name="Yabe S."/>
        </authorList>
    </citation>
    <scope>NUCLEOTIDE SEQUENCE [LARGE SCALE GENOMIC DNA]</scope>
    <source>
        <strain evidence="3 4">A1-2</strain>
    </source>
</reference>
<sequence length="279" mass="28681">MSFFFHTGGTMNSREGMTPGQKTREPVHGEHGQDRGKEEQALLDYCAGCGGRFPLAPAPARFPLEDSDQPARRRLLGPLLLGGLVLGILLSLVVASRGLLPTATSPASPALAPASAATTSAAAARQPAPSRGGSTPGSGPVAPDLVVPTLAGTTFHLAAQRGQVVILYFMATGCAGCEPGSTDLGRALATAHLRGVTALAIDLNGLDRPQDLQAFVASLGLPADTSVQWGIETTGAIGQAYGVQELETTIVIDRAGQIAFRSHGPVPAAQLLQVVRQLV</sequence>
<accession>A0A5J4K7R8</accession>
<dbReference type="Pfam" id="PF00578">
    <property type="entry name" value="AhpC-TSA"/>
    <property type="match status" value="1"/>
</dbReference>
<name>A0A5J4K7R8_9CHLR</name>
<dbReference type="InterPro" id="IPR000866">
    <property type="entry name" value="AhpC/TSA"/>
</dbReference>